<reference evidence="9" key="2">
    <citation type="submission" date="2013-04" db="UniProtKB">
        <authorList>
            <consortium name="EnsemblPlants"/>
        </authorList>
    </citation>
    <scope>IDENTIFICATION</scope>
</reference>
<evidence type="ECO:0000313" key="10">
    <source>
        <dbReference type="Proteomes" id="UP000006038"/>
    </source>
</evidence>
<evidence type="ECO:0000256" key="2">
    <source>
        <dbReference type="ARBA" id="ARBA00008891"/>
    </source>
</evidence>
<dbReference type="STRING" id="4533.J3NA10"/>
<protein>
    <recommendedName>
        <fullName evidence="3">pectinesterase</fullName>
        <ecNumber evidence="3">3.1.1.11</ecNumber>
    </recommendedName>
</protein>
<feature type="region of interest" description="Disordered" evidence="6">
    <location>
        <begin position="247"/>
        <end position="268"/>
    </location>
</feature>
<feature type="domain" description="Pectinesterase catalytic" evidence="8">
    <location>
        <begin position="77"/>
        <end position="357"/>
    </location>
</feature>
<dbReference type="HOGENOM" id="CLU_012243_3_3_1"/>
<feature type="signal peptide" evidence="7">
    <location>
        <begin position="1"/>
        <end position="27"/>
    </location>
</feature>
<dbReference type="Gene3D" id="2.160.20.10">
    <property type="entry name" value="Single-stranded right-handed beta-helix, Pectin lyase-like"/>
    <property type="match status" value="1"/>
</dbReference>
<dbReference type="GO" id="GO:0030599">
    <property type="term" value="F:pectinesterase activity"/>
    <property type="evidence" value="ECO:0007669"/>
    <property type="project" value="UniProtKB-EC"/>
</dbReference>
<dbReference type="GO" id="GO:0042545">
    <property type="term" value="P:cell wall modification"/>
    <property type="evidence" value="ECO:0007669"/>
    <property type="project" value="InterPro"/>
</dbReference>
<dbReference type="EnsemblPlants" id="OB11G26460.1">
    <property type="protein sequence ID" value="OB11G26460.1"/>
    <property type="gene ID" value="OB11G26460"/>
</dbReference>
<sequence>MRMSTSTPVVLLLGLAVLAALPSPSSQQPESEKALQSWIGWNDQLYNSPMAEDPPPLNGDLVAANNSIVRVAVDGGSIADALAAVPNGNTKRYIFSLKPGAVFREKVVVEKGRRFVTFKSDPANPAVVVWNDTAATLGKDGKPLGAVGSATLAVKAEYFLAYGVVFKNDGQSAGAKRGQTVAVRVAGSMAAFYNCTIDGGQGALYDDEGQHYFKDCTINGGADAIFGFGRSLYAGCRVVATQATPAVPTAPPQRASKVNRTGENGGAGPNPIANGFSFVNCTVEAAAGAGDKVYLGRAWGDSSYFVYVNTKMANEVVPIGYDRRSLQQPAQGTGAYYGVFNCTGPGFDASTKMGWPKKTDSGFPYDDIDFIDGTKWILPQPVPTD</sequence>
<dbReference type="eggNOG" id="ENOG502QTUS">
    <property type="taxonomic scope" value="Eukaryota"/>
</dbReference>
<keyword evidence="5" id="KW-0063">Aspartyl esterase</keyword>
<evidence type="ECO:0000313" key="9">
    <source>
        <dbReference type="EnsemblPlants" id="OB11G26460.1"/>
    </source>
</evidence>
<dbReference type="OMA" id="WVVPRPA"/>
<dbReference type="EC" id="3.1.1.11" evidence="3"/>
<evidence type="ECO:0000256" key="6">
    <source>
        <dbReference type="SAM" id="MobiDB-lite"/>
    </source>
</evidence>
<dbReference type="InterPro" id="IPR000070">
    <property type="entry name" value="Pectinesterase_cat"/>
</dbReference>
<dbReference type="Gramene" id="OB11G26460.1">
    <property type="protein sequence ID" value="OB11G26460.1"/>
    <property type="gene ID" value="OB11G26460"/>
</dbReference>
<evidence type="ECO:0000256" key="5">
    <source>
        <dbReference type="ARBA" id="ARBA00023085"/>
    </source>
</evidence>
<comment type="pathway">
    <text evidence="1">Glycan metabolism; pectin degradation; 2-dehydro-3-deoxy-D-gluconate from pectin: step 1/5.</text>
</comment>
<name>J3NA10_ORYBR</name>
<dbReference type="InterPro" id="IPR012334">
    <property type="entry name" value="Pectin_lyas_fold"/>
</dbReference>
<keyword evidence="4" id="KW-0378">Hydrolase</keyword>
<dbReference type="GO" id="GO:0045490">
    <property type="term" value="P:pectin catabolic process"/>
    <property type="evidence" value="ECO:0007669"/>
    <property type="project" value="UniProtKB-UniPathway"/>
</dbReference>
<reference evidence="9" key="1">
    <citation type="journal article" date="2013" name="Nat. Commun.">
        <title>Whole-genome sequencing of Oryza brachyantha reveals mechanisms underlying Oryza genome evolution.</title>
        <authorList>
            <person name="Chen J."/>
            <person name="Huang Q."/>
            <person name="Gao D."/>
            <person name="Wang J."/>
            <person name="Lang Y."/>
            <person name="Liu T."/>
            <person name="Li B."/>
            <person name="Bai Z."/>
            <person name="Luis Goicoechea J."/>
            <person name="Liang C."/>
            <person name="Chen C."/>
            <person name="Zhang W."/>
            <person name="Sun S."/>
            <person name="Liao Y."/>
            <person name="Zhang X."/>
            <person name="Yang L."/>
            <person name="Song C."/>
            <person name="Wang M."/>
            <person name="Shi J."/>
            <person name="Liu G."/>
            <person name="Liu J."/>
            <person name="Zhou H."/>
            <person name="Zhou W."/>
            <person name="Yu Q."/>
            <person name="An N."/>
            <person name="Chen Y."/>
            <person name="Cai Q."/>
            <person name="Wang B."/>
            <person name="Liu B."/>
            <person name="Min J."/>
            <person name="Huang Y."/>
            <person name="Wu H."/>
            <person name="Li Z."/>
            <person name="Zhang Y."/>
            <person name="Yin Y."/>
            <person name="Song W."/>
            <person name="Jiang J."/>
            <person name="Jackson S.A."/>
            <person name="Wing R.A."/>
            <person name="Wang J."/>
            <person name="Chen M."/>
        </authorList>
    </citation>
    <scope>NUCLEOTIDE SEQUENCE [LARGE SCALE GENOMIC DNA]</scope>
    <source>
        <strain evidence="9">cv. IRGC 101232</strain>
    </source>
</reference>
<evidence type="ECO:0000256" key="7">
    <source>
        <dbReference type="SAM" id="SignalP"/>
    </source>
</evidence>
<evidence type="ECO:0000256" key="3">
    <source>
        <dbReference type="ARBA" id="ARBA00013229"/>
    </source>
</evidence>
<evidence type="ECO:0000259" key="8">
    <source>
        <dbReference type="Pfam" id="PF01095"/>
    </source>
</evidence>
<feature type="chain" id="PRO_5011118121" description="pectinesterase" evidence="7">
    <location>
        <begin position="28"/>
        <end position="385"/>
    </location>
</feature>
<evidence type="ECO:0000256" key="1">
    <source>
        <dbReference type="ARBA" id="ARBA00005184"/>
    </source>
</evidence>
<dbReference type="Pfam" id="PF01095">
    <property type="entry name" value="Pectinesterase"/>
    <property type="match status" value="1"/>
</dbReference>
<dbReference type="SUPFAM" id="SSF51126">
    <property type="entry name" value="Pectin lyase-like"/>
    <property type="match status" value="1"/>
</dbReference>
<dbReference type="PANTHER" id="PTHR31321:SF135">
    <property type="entry name" value="OS11G0659600 PROTEIN"/>
    <property type="match status" value="1"/>
</dbReference>
<evidence type="ECO:0000256" key="4">
    <source>
        <dbReference type="ARBA" id="ARBA00022801"/>
    </source>
</evidence>
<keyword evidence="10" id="KW-1185">Reference proteome</keyword>
<proteinExistence type="inferred from homology"/>
<comment type="similarity">
    <text evidence="2">Belongs to the pectinesterase family.</text>
</comment>
<keyword evidence="7" id="KW-0732">Signal</keyword>
<dbReference type="InterPro" id="IPR011050">
    <property type="entry name" value="Pectin_lyase_fold/virulence"/>
</dbReference>
<dbReference type="AlphaFoldDB" id="J3NA10"/>
<organism evidence="9">
    <name type="scientific">Oryza brachyantha</name>
    <name type="common">malo sina</name>
    <dbReference type="NCBI Taxonomy" id="4533"/>
    <lineage>
        <taxon>Eukaryota</taxon>
        <taxon>Viridiplantae</taxon>
        <taxon>Streptophyta</taxon>
        <taxon>Embryophyta</taxon>
        <taxon>Tracheophyta</taxon>
        <taxon>Spermatophyta</taxon>
        <taxon>Magnoliopsida</taxon>
        <taxon>Liliopsida</taxon>
        <taxon>Poales</taxon>
        <taxon>Poaceae</taxon>
        <taxon>BOP clade</taxon>
        <taxon>Oryzoideae</taxon>
        <taxon>Oryzeae</taxon>
        <taxon>Oryzinae</taxon>
        <taxon>Oryza</taxon>
    </lineage>
</organism>
<dbReference type="Proteomes" id="UP000006038">
    <property type="component" value="Chromosome 11"/>
</dbReference>
<accession>J3NA10</accession>
<dbReference type="UniPathway" id="UPA00545">
    <property type="reaction ID" value="UER00823"/>
</dbReference>
<dbReference type="PANTHER" id="PTHR31321">
    <property type="entry name" value="ACYL-COA THIOESTER HYDROLASE YBHC-RELATED"/>
    <property type="match status" value="1"/>
</dbReference>